<keyword evidence="2" id="KW-1185">Reference proteome</keyword>
<organism evidence="1 2">
    <name type="scientific">Nepenthes gracilis</name>
    <name type="common">Slender pitcher plant</name>
    <dbReference type="NCBI Taxonomy" id="150966"/>
    <lineage>
        <taxon>Eukaryota</taxon>
        <taxon>Viridiplantae</taxon>
        <taxon>Streptophyta</taxon>
        <taxon>Embryophyta</taxon>
        <taxon>Tracheophyta</taxon>
        <taxon>Spermatophyta</taxon>
        <taxon>Magnoliopsida</taxon>
        <taxon>eudicotyledons</taxon>
        <taxon>Gunneridae</taxon>
        <taxon>Pentapetalae</taxon>
        <taxon>Caryophyllales</taxon>
        <taxon>Nepenthaceae</taxon>
        <taxon>Nepenthes</taxon>
    </lineage>
</organism>
<dbReference type="EMBL" id="BSYO01000033">
    <property type="protein sequence ID" value="GMH27859.1"/>
    <property type="molecule type" value="Genomic_DNA"/>
</dbReference>
<evidence type="ECO:0000313" key="2">
    <source>
        <dbReference type="Proteomes" id="UP001279734"/>
    </source>
</evidence>
<evidence type="ECO:0000313" key="1">
    <source>
        <dbReference type="EMBL" id="GMH27859.1"/>
    </source>
</evidence>
<comment type="caution">
    <text evidence="1">The sequence shown here is derived from an EMBL/GenBank/DDBJ whole genome shotgun (WGS) entry which is preliminary data.</text>
</comment>
<protein>
    <submittedName>
        <fullName evidence="1">Uncharacterized protein</fullName>
    </submittedName>
</protein>
<proteinExistence type="predicted"/>
<accession>A0AAD3TEV3</accession>
<reference evidence="1" key="1">
    <citation type="submission" date="2023-05" db="EMBL/GenBank/DDBJ databases">
        <title>Nepenthes gracilis genome sequencing.</title>
        <authorList>
            <person name="Fukushima K."/>
        </authorList>
    </citation>
    <scope>NUCLEOTIDE SEQUENCE</scope>
    <source>
        <strain evidence="1">SING2019-196</strain>
    </source>
</reference>
<dbReference type="AlphaFoldDB" id="A0AAD3TEV3"/>
<gene>
    <name evidence="1" type="ORF">Nepgr_029702</name>
</gene>
<dbReference type="Proteomes" id="UP001279734">
    <property type="component" value="Unassembled WGS sequence"/>
</dbReference>
<name>A0AAD3TEV3_NEPGR</name>
<sequence length="66" mass="7279">MLRRLMHLAQDWGIRSVVDVPFDGARSCPDRQCFMRHIGPDGCVGIPVALFGFDSAVACFRPICIG</sequence>